<keyword evidence="1" id="KW-0648">Protein biosynthesis</keyword>
<proteinExistence type="inferred from homology"/>
<comment type="similarity">
    <text evidence="1">Belongs to the GatC family.</text>
</comment>
<keyword evidence="1" id="KW-0436">Ligase</keyword>
<evidence type="ECO:0000256" key="1">
    <source>
        <dbReference type="HAMAP-Rule" id="MF_00122"/>
    </source>
</evidence>
<dbReference type="Gene3D" id="1.10.20.60">
    <property type="entry name" value="Glu-tRNAGln amidotransferase C subunit, N-terminal domain"/>
    <property type="match status" value="1"/>
</dbReference>
<dbReference type="GO" id="GO:0050567">
    <property type="term" value="F:glutaminyl-tRNA synthase (glutamine-hydrolyzing) activity"/>
    <property type="evidence" value="ECO:0007669"/>
    <property type="project" value="UniProtKB-UniRule"/>
</dbReference>
<comment type="catalytic activity">
    <reaction evidence="1">
        <text>L-glutamyl-tRNA(Gln) + L-glutamine + ATP + H2O = L-glutaminyl-tRNA(Gln) + L-glutamate + ADP + phosphate + H(+)</text>
        <dbReference type="Rhea" id="RHEA:17521"/>
        <dbReference type="Rhea" id="RHEA-COMP:9681"/>
        <dbReference type="Rhea" id="RHEA-COMP:9684"/>
        <dbReference type="ChEBI" id="CHEBI:15377"/>
        <dbReference type="ChEBI" id="CHEBI:15378"/>
        <dbReference type="ChEBI" id="CHEBI:29985"/>
        <dbReference type="ChEBI" id="CHEBI:30616"/>
        <dbReference type="ChEBI" id="CHEBI:43474"/>
        <dbReference type="ChEBI" id="CHEBI:58359"/>
        <dbReference type="ChEBI" id="CHEBI:78520"/>
        <dbReference type="ChEBI" id="CHEBI:78521"/>
        <dbReference type="ChEBI" id="CHEBI:456216"/>
    </reaction>
</comment>
<dbReference type="AlphaFoldDB" id="A0A1G6N2D8"/>
<dbReference type="InterPro" id="IPR003837">
    <property type="entry name" value="GatC"/>
</dbReference>
<dbReference type="GO" id="GO:0006450">
    <property type="term" value="P:regulation of translational fidelity"/>
    <property type="evidence" value="ECO:0007669"/>
    <property type="project" value="InterPro"/>
</dbReference>
<protein>
    <recommendedName>
        <fullName evidence="1">Aspartyl/glutamyl-tRNA(Asn/Gln) amidotransferase subunit C</fullName>
        <shortName evidence="1">Asp/Glu-ADT subunit C</shortName>
        <ecNumber evidence="1">6.3.5.-</ecNumber>
    </recommendedName>
</protein>
<dbReference type="GO" id="GO:0016740">
    <property type="term" value="F:transferase activity"/>
    <property type="evidence" value="ECO:0007669"/>
    <property type="project" value="UniProtKB-KW"/>
</dbReference>
<comment type="function">
    <text evidence="1">Allows the formation of correctly charged Asn-tRNA(Asn) or Gln-tRNA(Gln) through the transamidation of misacylated Asp-tRNA(Asn) or Glu-tRNA(Gln) in organisms which lack either or both of asparaginyl-tRNA or glutaminyl-tRNA synthetases. The reaction takes place in the presence of glutamine and ATP through an activated phospho-Asp-tRNA(Asn) or phospho-Glu-tRNA(Gln).</text>
</comment>
<keyword evidence="2" id="KW-0808">Transferase</keyword>
<dbReference type="InterPro" id="IPR036113">
    <property type="entry name" value="Asp/Glu-ADT_sf_sub_c"/>
</dbReference>
<dbReference type="Proteomes" id="UP000199411">
    <property type="component" value="Unassembled WGS sequence"/>
</dbReference>
<dbReference type="GO" id="GO:0006412">
    <property type="term" value="P:translation"/>
    <property type="evidence" value="ECO:0007669"/>
    <property type="project" value="UniProtKB-UniRule"/>
</dbReference>
<dbReference type="PANTHER" id="PTHR15004:SF0">
    <property type="entry name" value="GLUTAMYL-TRNA(GLN) AMIDOTRANSFERASE SUBUNIT C, MITOCHONDRIAL"/>
    <property type="match status" value="1"/>
</dbReference>
<dbReference type="RefSeq" id="WP_216818744.1">
    <property type="nucleotide sequence ID" value="NZ_FMYU01000007.1"/>
</dbReference>
<accession>A0A1G6N2D8</accession>
<evidence type="ECO:0000313" key="3">
    <source>
        <dbReference type="Proteomes" id="UP000199411"/>
    </source>
</evidence>
<dbReference type="GO" id="GO:0050566">
    <property type="term" value="F:asparaginyl-tRNA synthase (glutamine-hydrolyzing) activity"/>
    <property type="evidence" value="ECO:0007669"/>
    <property type="project" value="RHEA"/>
</dbReference>
<name>A0A1G6N2D8_9BACT</name>
<gene>
    <name evidence="1" type="primary">gatC</name>
    <name evidence="2" type="ORF">SAMN05660835_01092</name>
</gene>
<comment type="subunit">
    <text evidence="1">Heterotrimer of A, B and C subunits.</text>
</comment>
<comment type="catalytic activity">
    <reaction evidence="1">
        <text>L-aspartyl-tRNA(Asn) + L-glutamine + ATP + H2O = L-asparaginyl-tRNA(Asn) + L-glutamate + ADP + phosphate + 2 H(+)</text>
        <dbReference type="Rhea" id="RHEA:14513"/>
        <dbReference type="Rhea" id="RHEA-COMP:9674"/>
        <dbReference type="Rhea" id="RHEA-COMP:9677"/>
        <dbReference type="ChEBI" id="CHEBI:15377"/>
        <dbReference type="ChEBI" id="CHEBI:15378"/>
        <dbReference type="ChEBI" id="CHEBI:29985"/>
        <dbReference type="ChEBI" id="CHEBI:30616"/>
        <dbReference type="ChEBI" id="CHEBI:43474"/>
        <dbReference type="ChEBI" id="CHEBI:58359"/>
        <dbReference type="ChEBI" id="CHEBI:78515"/>
        <dbReference type="ChEBI" id="CHEBI:78516"/>
        <dbReference type="ChEBI" id="CHEBI:456216"/>
    </reaction>
</comment>
<dbReference type="GO" id="GO:0005524">
    <property type="term" value="F:ATP binding"/>
    <property type="evidence" value="ECO:0007669"/>
    <property type="project" value="UniProtKB-KW"/>
</dbReference>
<dbReference type="PANTHER" id="PTHR15004">
    <property type="entry name" value="GLUTAMYL-TRNA(GLN) AMIDOTRANSFERASE SUBUNIT C, MITOCHONDRIAL"/>
    <property type="match status" value="1"/>
</dbReference>
<keyword evidence="1" id="KW-0547">Nucleotide-binding</keyword>
<dbReference type="NCBIfam" id="TIGR00135">
    <property type="entry name" value="gatC"/>
    <property type="match status" value="1"/>
</dbReference>
<dbReference type="EMBL" id="FMYU01000007">
    <property type="protein sequence ID" value="SDC61992.1"/>
    <property type="molecule type" value="Genomic_DNA"/>
</dbReference>
<keyword evidence="1" id="KW-0067">ATP-binding</keyword>
<dbReference type="Pfam" id="PF02686">
    <property type="entry name" value="GatC"/>
    <property type="match status" value="1"/>
</dbReference>
<dbReference type="EC" id="6.3.5.-" evidence="1"/>
<reference evidence="3" key="1">
    <citation type="submission" date="2016-10" db="EMBL/GenBank/DDBJ databases">
        <authorList>
            <person name="Varghese N."/>
            <person name="Submissions S."/>
        </authorList>
    </citation>
    <scope>NUCLEOTIDE SEQUENCE [LARGE SCALE GENOMIC DNA]</scope>
    <source>
        <strain evidence="3">DSM 8415</strain>
    </source>
</reference>
<dbReference type="GO" id="GO:0070681">
    <property type="term" value="P:glutaminyl-tRNAGln biosynthesis via transamidation"/>
    <property type="evidence" value="ECO:0007669"/>
    <property type="project" value="TreeGrafter"/>
</dbReference>
<evidence type="ECO:0000313" key="2">
    <source>
        <dbReference type="EMBL" id="SDC61992.1"/>
    </source>
</evidence>
<dbReference type="SUPFAM" id="SSF141000">
    <property type="entry name" value="Glu-tRNAGln amidotransferase C subunit"/>
    <property type="match status" value="1"/>
</dbReference>
<organism evidence="2 3">
    <name type="scientific">Desulfurella multipotens</name>
    <dbReference type="NCBI Taxonomy" id="79269"/>
    <lineage>
        <taxon>Bacteria</taxon>
        <taxon>Pseudomonadati</taxon>
        <taxon>Campylobacterota</taxon>
        <taxon>Desulfurellia</taxon>
        <taxon>Desulfurellales</taxon>
        <taxon>Desulfurellaceae</taxon>
        <taxon>Desulfurella</taxon>
    </lineage>
</organism>
<dbReference type="HAMAP" id="MF_00122">
    <property type="entry name" value="GatC"/>
    <property type="match status" value="1"/>
</dbReference>
<keyword evidence="3" id="KW-1185">Reference proteome</keyword>
<sequence length="93" mass="11019">MIDKQELKKLEKLAKLKFDESELEKFNDQLNDILNYMKELDELDLSNIEPLSNILSSINFFREDKVKKTFEIGEILKNAPEVFERQFVVPKVI</sequence>